<dbReference type="InterPro" id="IPR012334">
    <property type="entry name" value="Pectin_lyas_fold"/>
</dbReference>
<dbReference type="GO" id="GO:0016829">
    <property type="term" value="F:lyase activity"/>
    <property type="evidence" value="ECO:0007669"/>
    <property type="project" value="UniProtKB-KW"/>
</dbReference>
<dbReference type="EMBL" id="BKCP01003891">
    <property type="protein sequence ID" value="GER29497.1"/>
    <property type="molecule type" value="Genomic_DNA"/>
</dbReference>
<reference evidence="2" key="1">
    <citation type="journal article" date="2019" name="Curr. Biol.">
        <title>Genome Sequence of Striga asiatica Provides Insight into the Evolution of Plant Parasitism.</title>
        <authorList>
            <person name="Yoshida S."/>
            <person name="Kim S."/>
            <person name="Wafula E.K."/>
            <person name="Tanskanen J."/>
            <person name="Kim Y.M."/>
            <person name="Honaas L."/>
            <person name="Yang Z."/>
            <person name="Spallek T."/>
            <person name="Conn C.E."/>
            <person name="Ichihashi Y."/>
            <person name="Cheong K."/>
            <person name="Cui S."/>
            <person name="Der J.P."/>
            <person name="Gundlach H."/>
            <person name="Jiao Y."/>
            <person name="Hori C."/>
            <person name="Ishida J.K."/>
            <person name="Kasahara H."/>
            <person name="Kiba T."/>
            <person name="Kim M.S."/>
            <person name="Koo N."/>
            <person name="Laohavisit A."/>
            <person name="Lee Y.H."/>
            <person name="Lumba S."/>
            <person name="McCourt P."/>
            <person name="Mortimer J.C."/>
            <person name="Mutuku J.M."/>
            <person name="Nomura T."/>
            <person name="Sasaki-Sekimoto Y."/>
            <person name="Seto Y."/>
            <person name="Wang Y."/>
            <person name="Wakatake T."/>
            <person name="Sakakibara H."/>
            <person name="Demura T."/>
            <person name="Yamaguchi S."/>
            <person name="Yoneyama K."/>
            <person name="Manabe R.I."/>
            <person name="Nelson D.C."/>
            <person name="Schulman A.H."/>
            <person name="Timko M.P."/>
            <person name="dePamphilis C.W."/>
            <person name="Choi D."/>
            <person name="Shirasu K."/>
        </authorList>
    </citation>
    <scope>NUCLEOTIDE SEQUENCE [LARGE SCALE GENOMIC DNA]</scope>
    <source>
        <strain evidence="2">cv. UVA1</strain>
    </source>
</reference>
<dbReference type="Gene3D" id="2.160.20.10">
    <property type="entry name" value="Single-stranded right-handed beta-helix, Pectin lyase-like"/>
    <property type="match status" value="1"/>
</dbReference>
<dbReference type="SUPFAM" id="SSF51126">
    <property type="entry name" value="Pectin lyase-like"/>
    <property type="match status" value="1"/>
</dbReference>
<evidence type="ECO:0000313" key="2">
    <source>
        <dbReference type="Proteomes" id="UP000325081"/>
    </source>
</evidence>
<name>A0A5A7PAP2_STRAF</name>
<dbReference type="InterPro" id="IPR011050">
    <property type="entry name" value="Pectin_lyase_fold/virulence"/>
</dbReference>
<organism evidence="1 2">
    <name type="scientific">Striga asiatica</name>
    <name type="common">Asiatic witchweed</name>
    <name type="synonym">Buchnera asiatica</name>
    <dbReference type="NCBI Taxonomy" id="4170"/>
    <lineage>
        <taxon>Eukaryota</taxon>
        <taxon>Viridiplantae</taxon>
        <taxon>Streptophyta</taxon>
        <taxon>Embryophyta</taxon>
        <taxon>Tracheophyta</taxon>
        <taxon>Spermatophyta</taxon>
        <taxon>Magnoliopsida</taxon>
        <taxon>eudicotyledons</taxon>
        <taxon>Gunneridae</taxon>
        <taxon>Pentapetalae</taxon>
        <taxon>asterids</taxon>
        <taxon>lamiids</taxon>
        <taxon>Lamiales</taxon>
        <taxon>Orobanchaceae</taxon>
        <taxon>Buchnereae</taxon>
        <taxon>Striga</taxon>
    </lineage>
</organism>
<comment type="caution">
    <text evidence="1">The sequence shown here is derived from an EMBL/GenBank/DDBJ whole genome shotgun (WGS) entry which is preliminary data.</text>
</comment>
<proteinExistence type="predicted"/>
<evidence type="ECO:0000313" key="1">
    <source>
        <dbReference type="EMBL" id="GER29497.1"/>
    </source>
</evidence>
<sequence>MGPIKGYLTILSPLQKEVSVQHGQVYALVVLKSVENVKFTNIQVLSEKVRIVIDKYYTENTESKIERGASGVAISRVTYDWFKETYTKSVMQRPVPLRTPASVRP</sequence>
<keyword evidence="2" id="KW-1185">Reference proteome</keyword>
<dbReference type="AlphaFoldDB" id="A0A5A7PAP2"/>
<accession>A0A5A7PAP2</accession>
<gene>
    <name evidence="1" type="ORF">STAS_05363</name>
</gene>
<dbReference type="Proteomes" id="UP000325081">
    <property type="component" value="Unassembled WGS sequence"/>
</dbReference>
<keyword evidence="1" id="KW-0456">Lyase</keyword>
<protein>
    <submittedName>
        <fullName evidence="1">Pectin lyase-like superfamily protein</fullName>
    </submittedName>
</protein>